<feature type="chain" id="PRO_5013340232" evidence="6">
    <location>
        <begin position="22"/>
        <end position="134"/>
    </location>
</feature>
<dbReference type="InterPro" id="IPR018660">
    <property type="entry name" value="MliC"/>
</dbReference>
<evidence type="ECO:0000256" key="3">
    <source>
        <dbReference type="ARBA" id="ARBA00023139"/>
    </source>
</evidence>
<keyword evidence="3" id="KW-0564">Palmitate</keyword>
<feature type="compositionally biased region" description="Acidic residues" evidence="5">
    <location>
        <begin position="118"/>
        <end position="134"/>
    </location>
</feature>
<accession>A0A1R3WTH0</accession>
<dbReference type="Gene3D" id="2.40.128.200">
    <property type="match status" value="1"/>
</dbReference>
<keyword evidence="4" id="KW-0449">Lipoprotein</keyword>
<keyword evidence="1 6" id="KW-0732">Signal</keyword>
<dbReference type="Proteomes" id="UP000192455">
    <property type="component" value="Unassembled WGS sequence"/>
</dbReference>
<dbReference type="EMBL" id="FTPS01000001">
    <property type="protein sequence ID" value="SIT81231.1"/>
    <property type="molecule type" value="Genomic_DNA"/>
</dbReference>
<keyword evidence="9" id="KW-1185">Reference proteome</keyword>
<evidence type="ECO:0000256" key="4">
    <source>
        <dbReference type="ARBA" id="ARBA00023288"/>
    </source>
</evidence>
<evidence type="ECO:0000256" key="5">
    <source>
        <dbReference type="SAM" id="MobiDB-lite"/>
    </source>
</evidence>
<dbReference type="OrthoDB" id="120729at2"/>
<dbReference type="Pfam" id="PF09864">
    <property type="entry name" value="MliC"/>
    <property type="match status" value="1"/>
</dbReference>
<dbReference type="RefSeq" id="WP_076649042.1">
    <property type="nucleotide sequence ID" value="NZ_FTPS01000001.1"/>
</dbReference>
<name>A0A1R3WTH0_9RHOB</name>
<proteinExistence type="predicted"/>
<evidence type="ECO:0000313" key="9">
    <source>
        <dbReference type="Proteomes" id="UP000192455"/>
    </source>
</evidence>
<organism evidence="8 9">
    <name type="scientific">Pontibaca methylaminivorans</name>
    <dbReference type="NCBI Taxonomy" id="515897"/>
    <lineage>
        <taxon>Bacteria</taxon>
        <taxon>Pseudomonadati</taxon>
        <taxon>Pseudomonadota</taxon>
        <taxon>Alphaproteobacteria</taxon>
        <taxon>Rhodobacterales</taxon>
        <taxon>Roseobacteraceae</taxon>
        <taxon>Pontibaca</taxon>
    </lineage>
</organism>
<protein>
    <submittedName>
        <fullName evidence="8">Membrane-bound inhibitor of C-type lysozyme</fullName>
    </submittedName>
</protein>
<evidence type="ECO:0000259" key="7">
    <source>
        <dbReference type="Pfam" id="PF09864"/>
    </source>
</evidence>
<dbReference type="SUPFAM" id="SSF141488">
    <property type="entry name" value="YdhA-like"/>
    <property type="match status" value="1"/>
</dbReference>
<dbReference type="STRING" id="515897.SAMN05421849_1447"/>
<keyword evidence="2" id="KW-0472">Membrane</keyword>
<evidence type="ECO:0000256" key="2">
    <source>
        <dbReference type="ARBA" id="ARBA00023136"/>
    </source>
</evidence>
<evidence type="ECO:0000256" key="6">
    <source>
        <dbReference type="SAM" id="SignalP"/>
    </source>
</evidence>
<gene>
    <name evidence="8" type="ORF">SAMN05421849_1447</name>
</gene>
<feature type="region of interest" description="Disordered" evidence="5">
    <location>
        <begin position="99"/>
        <end position="134"/>
    </location>
</feature>
<feature type="signal peptide" evidence="6">
    <location>
        <begin position="1"/>
        <end position="21"/>
    </location>
</feature>
<feature type="domain" description="C-type lysozyme inhibitor" evidence="7">
    <location>
        <begin position="42"/>
        <end position="105"/>
    </location>
</feature>
<dbReference type="AlphaFoldDB" id="A0A1R3WTH0"/>
<evidence type="ECO:0000256" key="1">
    <source>
        <dbReference type="ARBA" id="ARBA00022729"/>
    </source>
</evidence>
<dbReference type="InterPro" id="IPR036328">
    <property type="entry name" value="MliC_sf"/>
</dbReference>
<sequence>MKTYLAAAVPLLAAFSLPALAGVNVSLPLEPDAETTILSMEYQCDPDGTYAVQYVNAGGNSLALVPIDGEDRIFVNVIAASGARYVSGEYEWWTKGSSATLTDLSDPDNPRDCHSTEDADESEGEDGPEQPEQE</sequence>
<feature type="compositionally biased region" description="Basic and acidic residues" evidence="5">
    <location>
        <begin position="108"/>
        <end position="117"/>
    </location>
</feature>
<evidence type="ECO:0000313" key="8">
    <source>
        <dbReference type="EMBL" id="SIT81231.1"/>
    </source>
</evidence>
<reference evidence="8 9" key="1">
    <citation type="submission" date="2017-01" db="EMBL/GenBank/DDBJ databases">
        <authorList>
            <person name="Mah S.A."/>
            <person name="Swanson W.J."/>
            <person name="Moy G.W."/>
            <person name="Vacquier V.D."/>
        </authorList>
    </citation>
    <scope>NUCLEOTIDE SEQUENCE [LARGE SCALE GENOMIC DNA]</scope>
    <source>
        <strain evidence="8 9">DSM 21219</strain>
    </source>
</reference>